<sequence>MVKLDRASGILLHIISLPGPNGIGDIGQEAYKFVDFLCECNQKIWQILPLTASEKPSPYSGTSAFAGNPLLISLEKLVDVGLLVQSDIESSRPKFGHQIEIRKVLKWKYDILNRAYKNYKNNPKKLKNEIDAFIKKEQYWLDDYTLYMAIKSEQKNQSWSTWPKELKQRDKEALEQKRQEHASIIDEHIFLQYIFFHQWNQLKQYANEHEIIILGDMPVYVDYDSADVWANQSLFQLNPKTALPIVVSGAPPDSFSVNGQLWNNPIYDWTGTLRKTNFDWWIKRLKKSLETVDVLRIDHFRGLEAYWAIPMGSDGKPVPPKKGSWVIACGDEFLTAVTKALGDDLPLIVEDLGFITQEVFDLREKYGLIGMRVLQFGFGTNGGNIYLPHNYTPNSVVYTGTHDNNTTIAWFRHNAKKKEKANVIKYLQKDEDELKRNINWDFIRAVHASVANTSIILFQDVLNLEEGCQMNDPAFTPDYEENWRWRFTWEQLTQKDKDKLQSLTQICGRYIIPEEPEEETLEELLQKPPGRPIEEPNA</sequence>
<dbReference type="OrthoDB" id="6123450at2759"/>
<dbReference type="Gene3D" id="3.20.20.80">
    <property type="entry name" value="Glycosidases"/>
    <property type="match status" value="1"/>
</dbReference>
<gene>
    <name evidence="12" type="ORF">FNK824_LOCUS16929</name>
    <name evidence="13" type="ORF">OTI717_LOCUS27587</name>
    <name evidence="11" type="ORF">RFH988_LOCUS14409</name>
    <name evidence="10" type="ORF">SEV965_LOCUS5639</name>
</gene>
<evidence type="ECO:0000313" key="10">
    <source>
        <dbReference type="EMBL" id="CAF0901088.1"/>
    </source>
</evidence>
<dbReference type="NCBIfam" id="NF011080">
    <property type="entry name" value="PRK14508.1-3"/>
    <property type="match status" value="1"/>
</dbReference>
<evidence type="ECO:0000256" key="6">
    <source>
        <dbReference type="ARBA" id="ARBA00023277"/>
    </source>
</evidence>
<dbReference type="AlphaFoldDB" id="A0A819M4S8"/>
<reference evidence="13" key="1">
    <citation type="submission" date="2021-02" db="EMBL/GenBank/DDBJ databases">
        <authorList>
            <person name="Nowell W R."/>
        </authorList>
    </citation>
    <scope>NUCLEOTIDE SEQUENCE</scope>
</reference>
<comment type="caution">
    <text evidence="13">The sequence shown here is derived from an EMBL/GenBank/DDBJ whole genome shotgun (WGS) entry which is preliminary data.</text>
</comment>
<dbReference type="Proteomes" id="UP000663874">
    <property type="component" value="Unassembled WGS sequence"/>
</dbReference>
<comment type="similarity">
    <text evidence="2">Belongs to the disproportionating enzyme family.</text>
</comment>
<evidence type="ECO:0000313" key="12">
    <source>
        <dbReference type="EMBL" id="CAF3833985.1"/>
    </source>
</evidence>
<protein>
    <recommendedName>
        <fullName evidence="3">4-alpha-glucanotransferase</fullName>
        <ecNumber evidence="3">2.4.1.25</ecNumber>
    </recommendedName>
    <alternativeName>
        <fullName evidence="7">Amylomaltase</fullName>
    </alternativeName>
    <alternativeName>
        <fullName evidence="8">Disproportionating enzyme</fullName>
    </alternativeName>
</protein>
<comment type="catalytic activity">
    <reaction evidence="1">
        <text>Transfers a segment of a (1-&gt;4)-alpha-D-glucan to a new position in an acceptor, which may be glucose or a (1-&gt;4)-alpha-D-glucan.</text>
        <dbReference type="EC" id="2.4.1.25"/>
    </reaction>
</comment>
<dbReference type="Proteomes" id="UP000663882">
    <property type="component" value="Unassembled WGS sequence"/>
</dbReference>
<evidence type="ECO:0000313" key="14">
    <source>
        <dbReference type="Proteomes" id="UP000663823"/>
    </source>
</evidence>
<dbReference type="PANTHER" id="PTHR32438">
    <property type="entry name" value="4-ALPHA-GLUCANOTRANSFERASE DPE1, CHLOROPLASTIC/AMYLOPLASTIC"/>
    <property type="match status" value="1"/>
</dbReference>
<dbReference type="EMBL" id="CAJNOO010000666">
    <property type="protein sequence ID" value="CAF1005761.1"/>
    <property type="molecule type" value="Genomic_DNA"/>
</dbReference>
<evidence type="ECO:0000256" key="5">
    <source>
        <dbReference type="ARBA" id="ARBA00022679"/>
    </source>
</evidence>
<evidence type="ECO:0000256" key="4">
    <source>
        <dbReference type="ARBA" id="ARBA00022676"/>
    </source>
</evidence>
<feature type="region of interest" description="Disordered" evidence="9">
    <location>
        <begin position="518"/>
        <end position="538"/>
    </location>
</feature>
<accession>A0A819M4S8</accession>
<evidence type="ECO:0000256" key="3">
    <source>
        <dbReference type="ARBA" id="ARBA00012560"/>
    </source>
</evidence>
<evidence type="ECO:0000256" key="1">
    <source>
        <dbReference type="ARBA" id="ARBA00000439"/>
    </source>
</evidence>
<dbReference type="EC" id="2.4.1.25" evidence="3"/>
<dbReference type="SUPFAM" id="SSF51445">
    <property type="entry name" value="(Trans)glycosidases"/>
    <property type="match status" value="1"/>
</dbReference>
<name>A0A819M4S8_9BILA</name>
<dbReference type="GO" id="GO:0004134">
    <property type="term" value="F:4-alpha-glucanotransferase activity"/>
    <property type="evidence" value="ECO:0007669"/>
    <property type="project" value="UniProtKB-EC"/>
</dbReference>
<dbReference type="GO" id="GO:0005975">
    <property type="term" value="P:carbohydrate metabolic process"/>
    <property type="evidence" value="ECO:0007669"/>
    <property type="project" value="InterPro"/>
</dbReference>
<organism evidence="13 14">
    <name type="scientific">Rotaria sordida</name>
    <dbReference type="NCBI Taxonomy" id="392033"/>
    <lineage>
        <taxon>Eukaryota</taxon>
        <taxon>Metazoa</taxon>
        <taxon>Spiralia</taxon>
        <taxon>Gnathifera</taxon>
        <taxon>Rotifera</taxon>
        <taxon>Eurotatoria</taxon>
        <taxon>Bdelloidea</taxon>
        <taxon>Philodinida</taxon>
        <taxon>Philodinidae</taxon>
        <taxon>Rotaria</taxon>
    </lineage>
</organism>
<evidence type="ECO:0000313" key="13">
    <source>
        <dbReference type="EMBL" id="CAF3973989.1"/>
    </source>
</evidence>
<evidence type="ECO:0000313" key="11">
    <source>
        <dbReference type="EMBL" id="CAF1005761.1"/>
    </source>
</evidence>
<dbReference type="EMBL" id="CAJNOU010000174">
    <property type="protein sequence ID" value="CAF0901088.1"/>
    <property type="molecule type" value="Genomic_DNA"/>
</dbReference>
<keyword evidence="4" id="KW-0328">Glycosyltransferase</keyword>
<dbReference type="InterPro" id="IPR003385">
    <property type="entry name" value="Glyco_hydro_77"/>
</dbReference>
<keyword evidence="6" id="KW-0119">Carbohydrate metabolism</keyword>
<dbReference type="Proteomes" id="UP000663823">
    <property type="component" value="Unassembled WGS sequence"/>
</dbReference>
<dbReference type="InterPro" id="IPR017853">
    <property type="entry name" value="GH"/>
</dbReference>
<dbReference type="PANTHER" id="PTHR32438:SF5">
    <property type="entry name" value="4-ALPHA-GLUCANOTRANSFERASE DPE1, CHLOROPLASTIC_AMYLOPLASTIC"/>
    <property type="match status" value="1"/>
</dbReference>
<dbReference type="Pfam" id="PF02446">
    <property type="entry name" value="Glyco_hydro_77"/>
    <property type="match status" value="1"/>
</dbReference>
<keyword evidence="5" id="KW-0808">Transferase</keyword>
<dbReference type="EMBL" id="CAJOBE010002624">
    <property type="protein sequence ID" value="CAF3833985.1"/>
    <property type="molecule type" value="Genomic_DNA"/>
</dbReference>
<evidence type="ECO:0000256" key="2">
    <source>
        <dbReference type="ARBA" id="ARBA00005684"/>
    </source>
</evidence>
<dbReference type="EMBL" id="CAJOAX010006219">
    <property type="protein sequence ID" value="CAF3973989.1"/>
    <property type="molecule type" value="Genomic_DNA"/>
</dbReference>
<evidence type="ECO:0000256" key="9">
    <source>
        <dbReference type="SAM" id="MobiDB-lite"/>
    </source>
</evidence>
<dbReference type="NCBIfam" id="TIGR00217">
    <property type="entry name" value="malQ"/>
    <property type="match status" value="1"/>
</dbReference>
<evidence type="ECO:0000256" key="8">
    <source>
        <dbReference type="ARBA" id="ARBA00031501"/>
    </source>
</evidence>
<evidence type="ECO:0000256" key="7">
    <source>
        <dbReference type="ARBA" id="ARBA00031423"/>
    </source>
</evidence>
<dbReference type="Proteomes" id="UP000663889">
    <property type="component" value="Unassembled WGS sequence"/>
</dbReference>
<proteinExistence type="inferred from homology"/>